<dbReference type="InterPro" id="IPR011115">
    <property type="entry name" value="SecA_DEAD"/>
</dbReference>
<dbReference type="FunFam" id="3.40.50.300:FF:000429">
    <property type="entry name" value="Preprotein translocase subunit SecA"/>
    <property type="match status" value="1"/>
</dbReference>
<dbReference type="PROSITE" id="PS51192">
    <property type="entry name" value="HELICASE_ATP_BIND_1"/>
    <property type="match status" value="1"/>
</dbReference>
<evidence type="ECO:0000256" key="9">
    <source>
        <dbReference type="ARBA" id="ARBA00022967"/>
    </source>
</evidence>
<comment type="similarity">
    <text evidence="2 12">Belongs to the SecA family.</text>
</comment>
<comment type="function">
    <text evidence="12">Part of the Sec protein translocase complex. Interacts with the SecYEG preprotein conducting channel. Has a central role in coupling the hydrolysis of ATP to the transfer of proteins into and across the cell membrane, serving as an ATP-driven molecular motor driving the stepwise translocation of polypeptide chains across the membrane.</text>
</comment>
<organism evidence="16 17">
    <name type="scientific">Enteractinococcus helveticum</name>
    <dbReference type="NCBI Taxonomy" id="1837282"/>
    <lineage>
        <taxon>Bacteria</taxon>
        <taxon>Bacillati</taxon>
        <taxon>Actinomycetota</taxon>
        <taxon>Actinomycetes</taxon>
        <taxon>Micrococcales</taxon>
        <taxon>Micrococcaceae</taxon>
    </lineage>
</organism>
<dbReference type="CDD" id="cd17928">
    <property type="entry name" value="DEXDc_SecA"/>
    <property type="match status" value="1"/>
</dbReference>
<dbReference type="InterPro" id="IPR044722">
    <property type="entry name" value="SecA_SF2_C"/>
</dbReference>
<feature type="binding site" evidence="12">
    <location>
        <begin position="106"/>
        <end position="110"/>
    </location>
    <ligand>
        <name>ATP</name>
        <dbReference type="ChEBI" id="CHEBI:30616"/>
    </ligand>
</feature>
<dbReference type="InterPro" id="IPR036670">
    <property type="entry name" value="SecA_X-link_sf"/>
</dbReference>
<evidence type="ECO:0000256" key="6">
    <source>
        <dbReference type="ARBA" id="ARBA00022741"/>
    </source>
</evidence>
<keyword evidence="7 12" id="KW-0067">ATP-binding</keyword>
<dbReference type="GO" id="GO:0065002">
    <property type="term" value="P:intracellular protein transmembrane transport"/>
    <property type="evidence" value="ECO:0007669"/>
    <property type="project" value="UniProtKB-UniRule"/>
</dbReference>
<dbReference type="InterPro" id="IPR036266">
    <property type="entry name" value="SecA_Wing/Scaffold_sf"/>
</dbReference>
<dbReference type="InterPro" id="IPR014018">
    <property type="entry name" value="SecA_motor_DEAD"/>
</dbReference>
<dbReference type="Gene3D" id="1.10.3060.10">
    <property type="entry name" value="Helical scaffold and wing domains of SecA"/>
    <property type="match status" value="1"/>
</dbReference>
<keyword evidence="17" id="KW-1185">Reference proteome</keyword>
<comment type="caution">
    <text evidence="16">The sequence shown here is derived from an EMBL/GenBank/DDBJ whole genome shotgun (WGS) entry which is preliminary data.</text>
</comment>
<feature type="domain" description="Helicase ATP-binding" evidence="13">
    <location>
        <begin position="90"/>
        <end position="260"/>
    </location>
</feature>
<evidence type="ECO:0000259" key="15">
    <source>
        <dbReference type="PROSITE" id="PS51196"/>
    </source>
</evidence>
<evidence type="ECO:0000256" key="4">
    <source>
        <dbReference type="ARBA" id="ARBA00022475"/>
    </source>
</evidence>
<dbReference type="PANTHER" id="PTHR30612">
    <property type="entry name" value="SECA INNER MEMBRANE COMPONENT OF SEC PROTEIN SECRETION SYSTEM"/>
    <property type="match status" value="1"/>
</dbReference>
<dbReference type="GO" id="GO:0017038">
    <property type="term" value="P:protein import"/>
    <property type="evidence" value="ECO:0007669"/>
    <property type="project" value="InterPro"/>
</dbReference>
<feature type="domain" description="Helicase C-terminal" evidence="14">
    <location>
        <begin position="417"/>
        <end position="591"/>
    </location>
</feature>
<evidence type="ECO:0000256" key="10">
    <source>
        <dbReference type="ARBA" id="ARBA00023010"/>
    </source>
</evidence>
<dbReference type="InterPro" id="IPR011116">
    <property type="entry name" value="SecA_Wing/Scaffold"/>
</dbReference>
<comment type="subunit">
    <text evidence="12">Monomer and homodimer. Part of the essential Sec protein translocation apparatus which comprises SecA, SecYEG and auxiliary proteins SecDF. Other proteins may also be involved.</text>
</comment>
<dbReference type="PRINTS" id="PR00906">
    <property type="entry name" value="SECA"/>
</dbReference>
<protein>
    <recommendedName>
        <fullName evidence="12">Protein translocase subunit SecA</fullName>
        <ecNumber evidence="12">7.4.2.8</ecNumber>
    </recommendedName>
</protein>
<dbReference type="GO" id="GO:0006605">
    <property type="term" value="P:protein targeting"/>
    <property type="evidence" value="ECO:0007669"/>
    <property type="project" value="UniProtKB-UniRule"/>
</dbReference>
<dbReference type="SMART" id="SM00957">
    <property type="entry name" value="SecA_DEAD"/>
    <property type="match status" value="1"/>
</dbReference>
<evidence type="ECO:0000256" key="11">
    <source>
        <dbReference type="ARBA" id="ARBA00023136"/>
    </source>
</evidence>
<evidence type="ECO:0000313" key="16">
    <source>
        <dbReference type="EMBL" id="OAV62845.1"/>
    </source>
</evidence>
<gene>
    <name evidence="12" type="primary">secA</name>
    <name evidence="16" type="ORF">A6F49_04470</name>
</gene>
<sequence>MRQYLPRWFLRALGTPGTAALQRFRSIVDDVRSVQPEISGVPDDELRAWAATAGQGSVVDDRRSLVRVLAAAREVCSRALGIEPYDEQLLGCAAMIHGYVIEMDTGEGKTIVGALAAAAHSLSGRRVHVLSVNDYLAERDANWMGPIYELLGIRVAWVGQRTSKTCRKLSYAADVVYAPVSEVGYDVLRDGFAHSVSEQVGPTFDVGIVDEADAVMIDEAISPLVLAGEGDNIDADFYSATSLVELLQPGEHFVVDADRSAVSLTELGTDLLEDHFGGVNLYDTENIDLLTRINLALHARALIHRDVDYLVENGALRLINTSRGRISHMHRWPDGLHAAIEAKEGLTVTAPGIVLDSLTIQDLLLRYDLLVGMSGTVLAVADELQEFYSTASGRIEPHKERIRVDEPIRVFFTNADKEDDILDEITKRHARGQPVLVGTQSVAESEHLATELCAEGVFAQVLNARNSAEEAEIVSHAGQYGSVTISTQMSGRGTDIKLGGPDESDRDRVVALGGLAVISTSLYPSRRLDAQLLGRAGRQGDPGVSLRFVSLTDELIDAHVPGFMRRKLQHRGRKITSRELVDIVNSSQKIAEALRLERHRSTWHYNRAIAIQRQAVITNRLDLLHGADQMATRVRRTIPDHAENLITKLDWPGYKALVRTISLHIIDDAWTSHLAFLNDVREGINLRVLAGQDPVQEFHLIALREFDDFFDRLDQSVCELVASFDVDARADVIDQLGLRRPSATWTYMVPDNPLGTPDDRAARNVQRIARQIFKRD</sequence>
<feature type="binding site" evidence="12">
    <location>
        <position position="495"/>
    </location>
    <ligand>
        <name>ATP</name>
        <dbReference type="ChEBI" id="CHEBI:30616"/>
    </ligand>
</feature>
<dbReference type="Gene3D" id="3.90.1440.10">
    <property type="entry name" value="SecA, preprotein cross-linking domain"/>
    <property type="match status" value="1"/>
</dbReference>
<dbReference type="InterPro" id="IPR011130">
    <property type="entry name" value="SecA_preprotein_X-link_dom"/>
</dbReference>
<dbReference type="InterPro" id="IPR014001">
    <property type="entry name" value="Helicase_ATP-bd"/>
</dbReference>
<dbReference type="GO" id="GO:0005829">
    <property type="term" value="C:cytosol"/>
    <property type="evidence" value="ECO:0007669"/>
    <property type="project" value="TreeGrafter"/>
</dbReference>
<keyword evidence="4 12" id="KW-1003">Cell membrane</keyword>
<keyword evidence="11 12" id="KW-0472">Membrane</keyword>
<comment type="catalytic activity">
    <reaction evidence="12">
        <text>ATP + H2O + cellular proteinSide 1 = ADP + phosphate + cellular proteinSide 2.</text>
        <dbReference type="EC" id="7.4.2.8"/>
    </reaction>
</comment>
<dbReference type="InterPro" id="IPR027417">
    <property type="entry name" value="P-loop_NTPase"/>
</dbReference>
<evidence type="ECO:0000313" key="17">
    <source>
        <dbReference type="Proteomes" id="UP000078292"/>
    </source>
</evidence>
<proteinExistence type="inferred from homology"/>
<dbReference type="EC" id="7.4.2.8" evidence="12"/>
<dbReference type="SUPFAM" id="SSF81767">
    <property type="entry name" value="Pre-protein crosslinking domain of SecA"/>
    <property type="match status" value="1"/>
</dbReference>
<keyword evidence="10 12" id="KW-0811">Translocation</keyword>
<dbReference type="Pfam" id="PF07517">
    <property type="entry name" value="SecA_DEAD"/>
    <property type="match status" value="1"/>
</dbReference>
<keyword evidence="9 12" id="KW-1278">Translocase</keyword>
<dbReference type="PROSITE" id="PS51196">
    <property type="entry name" value="SECA_MOTOR_DEAD"/>
    <property type="match status" value="1"/>
</dbReference>
<dbReference type="STRING" id="1837282.A6F49_04470"/>
<dbReference type="GO" id="GO:0043952">
    <property type="term" value="P:protein transport by the Sec complex"/>
    <property type="evidence" value="ECO:0007669"/>
    <property type="project" value="TreeGrafter"/>
</dbReference>
<dbReference type="Pfam" id="PF01043">
    <property type="entry name" value="SecA_PP_bind"/>
    <property type="match status" value="1"/>
</dbReference>
<keyword evidence="3 12" id="KW-0813">Transport</keyword>
<evidence type="ECO:0000256" key="5">
    <source>
        <dbReference type="ARBA" id="ARBA00022490"/>
    </source>
</evidence>
<dbReference type="EMBL" id="LXEY01000008">
    <property type="protein sequence ID" value="OAV62845.1"/>
    <property type="molecule type" value="Genomic_DNA"/>
</dbReference>
<evidence type="ECO:0000259" key="14">
    <source>
        <dbReference type="PROSITE" id="PS51194"/>
    </source>
</evidence>
<evidence type="ECO:0000256" key="1">
    <source>
        <dbReference type="ARBA" id="ARBA00004170"/>
    </source>
</evidence>
<dbReference type="Gene3D" id="3.40.50.300">
    <property type="entry name" value="P-loop containing nucleotide triphosphate hydrolases"/>
    <property type="match status" value="3"/>
</dbReference>
<dbReference type="InterPro" id="IPR000185">
    <property type="entry name" value="SecA"/>
</dbReference>
<dbReference type="InterPro" id="IPR026389">
    <property type="entry name" value="SecA_Actinobact-type"/>
</dbReference>
<dbReference type="NCBIfam" id="TIGR04221">
    <property type="entry name" value="SecA2_Mycobac"/>
    <property type="match status" value="1"/>
</dbReference>
<evidence type="ECO:0000256" key="7">
    <source>
        <dbReference type="ARBA" id="ARBA00022840"/>
    </source>
</evidence>
<dbReference type="SUPFAM" id="SSF52540">
    <property type="entry name" value="P-loop containing nucleoside triphosphate hydrolases"/>
    <property type="match status" value="2"/>
</dbReference>
<dbReference type="HAMAP" id="MF_01382">
    <property type="entry name" value="SecA"/>
    <property type="match status" value="1"/>
</dbReference>
<dbReference type="Proteomes" id="UP000078292">
    <property type="component" value="Unassembled WGS sequence"/>
</dbReference>
<dbReference type="Pfam" id="PF21090">
    <property type="entry name" value="P-loop_SecA"/>
    <property type="match status" value="1"/>
</dbReference>
<dbReference type="Pfam" id="PF07516">
    <property type="entry name" value="SecA_SW"/>
    <property type="match status" value="1"/>
</dbReference>
<dbReference type="PROSITE" id="PS51194">
    <property type="entry name" value="HELICASE_CTER"/>
    <property type="match status" value="1"/>
</dbReference>
<feature type="domain" description="SecA family profile" evidence="15">
    <location>
        <begin position="6"/>
        <end position="576"/>
    </location>
</feature>
<dbReference type="GO" id="GO:0008564">
    <property type="term" value="F:protein-exporting ATPase activity"/>
    <property type="evidence" value="ECO:0007669"/>
    <property type="project" value="UniProtKB-EC"/>
</dbReference>
<dbReference type="GO" id="GO:0005524">
    <property type="term" value="F:ATP binding"/>
    <property type="evidence" value="ECO:0007669"/>
    <property type="project" value="UniProtKB-UniRule"/>
</dbReference>
<dbReference type="AlphaFoldDB" id="A0A1B7M2Q6"/>
<reference evidence="16 17" key="1">
    <citation type="submission" date="2016-04" db="EMBL/GenBank/DDBJ databases">
        <title>First whole genome shotgun sequence of the bacterium Enteractinococcus sp. strain UASWS1574.</title>
        <authorList>
            <person name="Crovadore J."/>
            <person name="Chablais R."/>
            <person name="Lefort F."/>
        </authorList>
    </citation>
    <scope>NUCLEOTIDE SEQUENCE [LARGE SCALE GENOMIC DNA]</scope>
    <source>
        <strain evidence="16 17">UASWS1574</strain>
    </source>
</reference>
<evidence type="ECO:0000256" key="8">
    <source>
        <dbReference type="ARBA" id="ARBA00022927"/>
    </source>
</evidence>
<keyword evidence="5 12" id="KW-0963">Cytoplasm</keyword>
<dbReference type="SMART" id="SM00958">
    <property type="entry name" value="SecA_PP_bind"/>
    <property type="match status" value="1"/>
</dbReference>
<dbReference type="SUPFAM" id="SSF81886">
    <property type="entry name" value="Helical scaffold and wing domains of SecA"/>
    <property type="match status" value="1"/>
</dbReference>
<comment type="subcellular location">
    <subcellularLocation>
        <location evidence="12">Cell membrane</location>
        <topology evidence="12">Peripheral membrane protein</topology>
        <orientation evidence="12">Cytoplasmic side</orientation>
    </subcellularLocation>
    <subcellularLocation>
        <location evidence="12">Cytoplasm</location>
    </subcellularLocation>
    <subcellularLocation>
        <location evidence="1">Membrane</location>
        <topology evidence="1">Peripheral membrane protein</topology>
    </subcellularLocation>
    <text evidence="12">Distribution is 50-50.</text>
</comment>
<accession>A0A1B7M2Q6</accession>
<dbReference type="PANTHER" id="PTHR30612:SF0">
    <property type="entry name" value="CHLOROPLAST PROTEIN-TRANSPORTING ATPASE"/>
    <property type="match status" value="1"/>
</dbReference>
<dbReference type="GO" id="GO:0005886">
    <property type="term" value="C:plasma membrane"/>
    <property type="evidence" value="ECO:0007669"/>
    <property type="project" value="UniProtKB-SubCell"/>
</dbReference>
<evidence type="ECO:0000256" key="12">
    <source>
        <dbReference type="HAMAP-Rule" id="MF_01382"/>
    </source>
</evidence>
<dbReference type="GO" id="GO:0031522">
    <property type="term" value="C:cell envelope Sec protein transport complex"/>
    <property type="evidence" value="ECO:0007669"/>
    <property type="project" value="TreeGrafter"/>
</dbReference>
<dbReference type="InterPro" id="IPR001650">
    <property type="entry name" value="Helicase_C-like"/>
</dbReference>
<feature type="binding site" evidence="12">
    <location>
        <position position="88"/>
    </location>
    <ligand>
        <name>ATP</name>
        <dbReference type="ChEBI" id="CHEBI:30616"/>
    </ligand>
</feature>
<keyword evidence="8 12" id="KW-0653">Protein transport</keyword>
<dbReference type="CDD" id="cd18803">
    <property type="entry name" value="SF2_C_secA"/>
    <property type="match status" value="1"/>
</dbReference>
<keyword evidence="6 12" id="KW-0547">Nucleotide-binding</keyword>
<evidence type="ECO:0000256" key="2">
    <source>
        <dbReference type="ARBA" id="ARBA00007650"/>
    </source>
</evidence>
<name>A0A1B7M2Q6_9MICC</name>
<evidence type="ECO:0000259" key="13">
    <source>
        <dbReference type="PROSITE" id="PS51192"/>
    </source>
</evidence>
<evidence type="ECO:0000256" key="3">
    <source>
        <dbReference type="ARBA" id="ARBA00022448"/>
    </source>
</evidence>